<dbReference type="OMA" id="DIHRPIG"/>
<dbReference type="PANTHER" id="PTHR31673:SF3">
    <property type="entry name" value="COBRA-LIKE PROTEIN 4"/>
    <property type="match status" value="1"/>
</dbReference>
<evidence type="ECO:0000313" key="8">
    <source>
        <dbReference type="Proteomes" id="UP000825935"/>
    </source>
</evidence>
<evidence type="ECO:0000256" key="4">
    <source>
        <dbReference type="PIRNR" id="PIRNR038122"/>
    </source>
</evidence>
<accession>A0A8T2QQD4</accession>
<feature type="domain" description="COBRA C-terminal" evidence="6">
    <location>
        <begin position="236"/>
        <end position="427"/>
    </location>
</feature>
<dbReference type="Proteomes" id="UP000825935">
    <property type="component" value="Chromosome 33"/>
</dbReference>
<evidence type="ECO:0000259" key="6">
    <source>
        <dbReference type="Pfam" id="PF25079"/>
    </source>
</evidence>
<proteinExistence type="inferred from homology"/>
<dbReference type="AlphaFoldDB" id="A0A8T2QQD4"/>
<keyword evidence="8" id="KW-1185">Reference proteome</keyword>
<gene>
    <name evidence="7" type="ORF">KP509_33G061400</name>
</gene>
<dbReference type="PANTHER" id="PTHR31673">
    <property type="entry name" value="PROTEIN COBRA"/>
    <property type="match status" value="1"/>
</dbReference>
<evidence type="ECO:0000313" key="7">
    <source>
        <dbReference type="EMBL" id="KAH7286177.1"/>
    </source>
</evidence>
<dbReference type="OrthoDB" id="2012261at2759"/>
<evidence type="ECO:0000256" key="3">
    <source>
        <dbReference type="ARBA" id="ARBA00023180"/>
    </source>
</evidence>
<evidence type="ECO:0000256" key="1">
    <source>
        <dbReference type="ARBA" id="ARBA00005507"/>
    </source>
</evidence>
<dbReference type="GO" id="GO:0052324">
    <property type="term" value="P:plant-type cell wall cellulose biosynthetic process"/>
    <property type="evidence" value="ECO:0007669"/>
    <property type="project" value="TreeGrafter"/>
</dbReference>
<comment type="caution">
    <text evidence="7">The sequence shown here is derived from an EMBL/GenBank/DDBJ whole genome shotgun (WGS) entry which is preliminary data.</text>
</comment>
<reference evidence="7" key="1">
    <citation type="submission" date="2021-08" db="EMBL/GenBank/DDBJ databases">
        <title>WGS assembly of Ceratopteris richardii.</title>
        <authorList>
            <person name="Marchant D.B."/>
            <person name="Chen G."/>
            <person name="Jenkins J."/>
            <person name="Shu S."/>
            <person name="Leebens-Mack J."/>
            <person name="Grimwood J."/>
            <person name="Schmutz J."/>
            <person name="Soltis P."/>
            <person name="Soltis D."/>
            <person name="Chen Z.-H."/>
        </authorList>
    </citation>
    <scope>NUCLEOTIDE SEQUENCE</scope>
    <source>
        <strain evidence="7">Whitten #5841</strain>
        <tissue evidence="7">Leaf</tissue>
    </source>
</reference>
<evidence type="ECO:0000256" key="2">
    <source>
        <dbReference type="ARBA" id="ARBA00022729"/>
    </source>
</evidence>
<dbReference type="GO" id="GO:0005886">
    <property type="term" value="C:plasma membrane"/>
    <property type="evidence" value="ECO:0007669"/>
    <property type="project" value="TreeGrafter"/>
</dbReference>
<feature type="signal peptide" evidence="5">
    <location>
        <begin position="1"/>
        <end position="39"/>
    </location>
</feature>
<protein>
    <recommendedName>
        <fullName evidence="4">COBRA-like protein</fullName>
    </recommendedName>
</protein>
<organism evidence="7 8">
    <name type="scientific">Ceratopteris richardii</name>
    <name type="common">Triangle waterfern</name>
    <dbReference type="NCBI Taxonomy" id="49495"/>
    <lineage>
        <taxon>Eukaryota</taxon>
        <taxon>Viridiplantae</taxon>
        <taxon>Streptophyta</taxon>
        <taxon>Embryophyta</taxon>
        <taxon>Tracheophyta</taxon>
        <taxon>Polypodiopsida</taxon>
        <taxon>Polypodiidae</taxon>
        <taxon>Polypodiales</taxon>
        <taxon>Pteridineae</taxon>
        <taxon>Pteridaceae</taxon>
        <taxon>Parkerioideae</taxon>
        <taxon>Ceratopteris</taxon>
    </lineage>
</organism>
<dbReference type="EMBL" id="CM035438">
    <property type="protein sequence ID" value="KAH7286177.1"/>
    <property type="molecule type" value="Genomic_DNA"/>
</dbReference>
<sequence>MLITGASMATPCRSLLAYRVTVLLSVALSLAFLSGKSNAYDVLDPTGNITIKWDVISWTGDGYVATVTMYNYQQYRHIEPPGWILGWTWARKEIIWSMVGGQATLQGDCSKFHAAVPHCCMRNPTIVDLLPGVPYNSQVANCCRGGVLSSFGQDPSTAVASFQISVGMSGNTNTSVKLPKNFTLQTPGPGYSCGPAKIVKPTLFMTPDGRRKTQALMTWSLVCTYSQVTAQRAPPCCVSFSSFYNDTIVPCPTCACGCENKNTCYERAPLQMVTSGSHTGVTPQAIAPKIHCTKDMCPIRLHWHVKQNYQAYWRVKLTISNRNYARNYSQWNVVIQHPNFDNLTEVFSFTYKSLNPYGDAINDTAMLWGIKYYNDLLMQAGEEGNVQSEILFQKDKNTFSFNEGWAFPQKVYFNGDACVLPPPDAYPRLPNGAVTLKLNRSFMFLVSLIVAALLCLFL</sequence>
<evidence type="ECO:0000256" key="5">
    <source>
        <dbReference type="SAM" id="SignalP"/>
    </source>
</evidence>
<comment type="similarity">
    <text evidence="1 4">Belongs to the COBRA family.</text>
</comment>
<dbReference type="PIRSF" id="PIRSF038122">
    <property type="entry name" value="COBRA"/>
    <property type="match status" value="1"/>
</dbReference>
<feature type="chain" id="PRO_5035801345" description="COBRA-like protein" evidence="5">
    <location>
        <begin position="40"/>
        <end position="458"/>
    </location>
</feature>
<keyword evidence="2 5" id="KW-0732">Signal</keyword>
<dbReference type="InterPro" id="IPR056900">
    <property type="entry name" value="COB_C"/>
</dbReference>
<dbReference type="InterPro" id="IPR006918">
    <property type="entry name" value="COBRA_pln"/>
</dbReference>
<name>A0A8T2QQD4_CERRI</name>
<keyword evidence="3" id="KW-0325">Glycoprotein</keyword>
<dbReference type="Pfam" id="PF04833">
    <property type="entry name" value="COBRA"/>
    <property type="match status" value="1"/>
</dbReference>
<dbReference type="Pfam" id="PF25079">
    <property type="entry name" value="COB_C"/>
    <property type="match status" value="1"/>
</dbReference>
<dbReference type="GO" id="GO:0010215">
    <property type="term" value="P:cellulose microfibril organization"/>
    <property type="evidence" value="ECO:0007669"/>
    <property type="project" value="InterPro"/>
</dbReference>